<reference evidence="1" key="2">
    <citation type="journal article" date="2021" name="PeerJ">
        <title>Extensive microbial diversity within the chicken gut microbiome revealed by metagenomics and culture.</title>
        <authorList>
            <person name="Gilroy R."/>
            <person name="Ravi A."/>
            <person name="Getino M."/>
            <person name="Pursley I."/>
            <person name="Horton D.L."/>
            <person name="Alikhan N.F."/>
            <person name="Baker D."/>
            <person name="Gharbi K."/>
            <person name="Hall N."/>
            <person name="Watson M."/>
            <person name="Adriaenssens E.M."/>
            <person name="Foster-Nyarko E."/>
            <person name="Jarju S."/>
            <person name="Secka A."/>
            <person name="Antonio M."/>
            <person name="Oren A."/>
            <person name="Chaudhuri R.R."/>
            <person name="La Ragione R."/>
            <person name="Hildebrand F."/>
            <person name="Pallen M.J."/>
        </authorList>
    </citation>
    <scope>NUCLEOTIDE SEQUENCE</scope>
    <source>
        <strain evidence="1">CHK191-8634</strain>
    </source>
</reference>
<gene>
    <name evidence="1" type="ORF">IAB67_09470</name>
</gene>
<dbReference type="SUPFAM" id="SSF141130">
    <property type="entry name" value="Acetamidase/Formamidase-like"/>
    <property type="match status" value="1"/>
</dbReference>
<dbReference type="Proteomes" id="UP000824073">
    <property type="component" value="Unassembled WGS sequence"/>
</dbReference>
<dbReference type="PANTHER" id="PTHR31891">
    <property type="entry name" value="FORMAMIDASE C869.04-RELATED"/>
    <property type="match status" value="1"/>
</dbReference>
<name>A0A9D1S2D2_9CLOT</name>
<dbReference type="AlphaFoldDB" id="A0A9D1S2D2"/>
<sequence length="296" mass="31584">MLEITREHVVCSLSAAHAPAARCHSGETVLFHTRDCYNDEIQKETDSPAGEFANPATGPLFVEGAEPGDVLKVEILRIETDTTGVMRTAPSHGAYQHVIKERVAKIFPIENGEILFDEHLRIPVDTMIGVIGTAPAGGEDISTETPREHGGNMDCRLITAGTTLYLPVNTPGALLAIGDLHAAMGDGETMICGMECRGRVTVRVTALKGVRLPTPCLDAGACLCTIQSAATLDEASVLASRAMHGFLTEHGLDAQKAAMLLSLQGHLVVCQIVDPLLTVRMELSKKILDAYGIELP</sequence>
<evidence type="ECO:0000313" key="2">
    <source>
        <dbReference type="Proteomes" id="UP000824073"/>
    </source>
</evidence>
<reference evidence="1" key="1">
    <citation type="submission" date="2020-10" db="EMBL/GenBank/DDBJ databases">
        <authorList>
            <person name="Gilroy R."/>
        </authorList>
    </citation>
    <scope>NUCLEOTIDE SEQUENCE</scope>
    <source>
        <strain evidence="1">CHK191-8634</strain>
    </source>
</reference>
<comment type="caution">
    <text evidence="1">The sequence shown here is derived from an EMBL/GenBank/DDBJ whole genome shotgun (WGS) entry which is preliminary data.</text>
</comment>
<dbReference type="PANTHER" id="PTHR31891:SF1">
    <property type="entry name" value="FORMAMIDASE C869.04-RELATED"/>
    <property type="match status" value="1"/>
</dbReference>
<proteinExistence type="predicted"/>
<evidence type="ECO:0000313" key="1">
    <source>
        <dbReference type="EMBL" id="HIU44512.1"/>
    </source>
</evidence>
<dbReference type="EMBL" id="DVMR01000069">
    <property type="protein sequence ID" value="HIU44512.1"/>
    <property type="molecule type" value="Genomic_DNA"/>
</dbReference>
<organism evidence="1 2">
    <name type="scientific">Candidatus Ventrousia excrementavium</name>
    <dbReference type="NCBI Taxonomy" id="2840961"/>
    <lineage>
        <taxon>Bacteria</taxon>
        <taxon>Bacillati</taxon>
        <taxon>Bacillota</taxon>
        <taxon>Clostridia</taxon>
        <taxon>Eubacteriales</taxon>
        <taxon>Clostridiaceae</taxon>
        <taxon>Clostridiaceae incertae sedis</taxon>
        <taxon>Candidatus Ventrousia</taxon>
    </lineage>
</organism>
<dbReference type="Gene3D" id="3.10.28.20">
    <property type="entry name" value="Acetamidase/Formamidase-like domains"/>
    <property type="match status" value="1"/>
</dbReference>
<dbReference type="Gene3D" id="2.40.10.120">
    <property type="match status" value="1"/>
</dbReference>
<dbReference type="InterPro" id="IPR004304">
    <property type="entry name" value="FmdA_AmdA"/>
</dbReference>
<dbReference type="Gene3D" id="2.60.120.580">
    <property type="entry name" value="Acetamidase/Formamidase-like domains"/>
    <property type="match status" value="1"/>
</dbReference>
<accession>A0A9D1S2D2</accession>
<protein>
    <submittedName>
        <fullName evidence="1">Acetamidase/formamidase family protein</fullName>
    </submittedName>
</protein>
<dbReference type="Pfam" id="PF03069">
    <property type="entry name" value="FmdA_AmdA"/>
    <property type="match status" value="1"/>
</dbReference>
<dbReference type="GO" id="GO:0016811">
    <property type="term" value="F:hydrolase activity, acting on carbon-nitrogen (but not peptide) bonds, in linear amides"/>
    <property type="evidence" value="ECO:0007669"/>
    <property type="project" value="InterPro"/>
</dbReference>